<evidence type="ECO:0000256" key="7">
    <source>
        <dbReference type="ARBA" id="ARBA00023136"/>
    </source>
</evidence>
<evidence type="ECO:0000256" key="6">
    <source>
        <dbReference type="ARBA" id="ARBA00022989"/>
    </source>
</evidence>
<evidence type="ECO:0000256" key="5">
    <source>
        <dbReference type="ARBA" id="ARBA00022692"/>
    </source>
</evidence>
<dbReference type="InterPro" id="IPR038731">
    <property type="entry name" value="RgtA/B/C-like"/>
</dbReference>
<accession>A0AA96RHN7</accession>
<keyword evidence="4 10" id="KW-0808">Transferase</keyword>
<dbReference type="GO" id="GO:0016763">
    <property type="term" value="F:pentosyltransferase activity"/>
    <property type="evidence" value="ECO:0007669"/>
    <property type="project" value="TreeGrafter"/>
</dbReference>
<evidence type="ECO:0000313" key="10">
    <source>
        <dbReference type="EMBL" id="WNQ13558.1"/>
    </source>
</evidence>
<reference evidence="10 11" key="1">
    <citation type="submission" date="2022-02" db="EMBL/GenBank/DDBJ databases">
        <title>Paenibacillus sp. MBLB1776 Whole Genome Shotgun Sequencing.</title>
        <authorList>
            <person name="Hwang C.Y."/>
            <person name="Cho E.-S."/>
            <person name="Seo M.-J."/>
        </authorList>
    </citation>
    <scope>NUCLEOTIDE SEQUENCE [LARGE SCALE GENOMIC DNA]</scope>
    <source>
        <strain evidence="10 11">MBLB1776</strain>
    </source>
</reference>
<evidence type="ECO:0000256" key="3">
    <source>
        <dbReference type="ARBA" id="ARBA00022676"/>
    </source>
</evidence>
<dbReference type="GO" id="GO:0009103">
    <property type="term" value="P:lipopolysaccharide biosynthetic process"/>
    <property type="evidence" value="ECO:0007669"/>
    <property type="project" value="UniProtKB-ARBA"/>
</dbReference>
<feature type="transmembrane region" description="Helical" evidence="8">
    <location>
        <begin position="346"/>
        <end position="363"/>
    </location>
</feature>
<feature type="transmembrane region" description="Helical" evidence="8">
    <location>
        <begin position="369"/>
        <end position="392"/>
    </location>
</feature>
<feature type="transmembrane region" description="Helical" evidence="8">
    <location>
        <begin position="113"/>
        <end position="132"/>
    </location>
</feature>
<keyword evidence="3 10" id="KW-0328">Glycosyltransferase</keyword>
<feature type="transmembrane region" description="Helical" evidence="8">
    <location>
        <begin position="88"/>
        <end position="107"/>
    </location>
</feature>
<evidence type="ECO:0000256" key="8">
    <source>
        <dbReference type="SAM" id="Phobius"/>
    </source>
</evidence>
<sequence>MKRRYYSYGIGAILLLALALRLHYVLTYPFEPVNYDQLNYTKLAIQWLEKGVYAYRDTAPNTLVTPGFPAFLTAILGLFGYEPLEPALMTVRIIQCFVALGAIFFIYKIGERLFHPATGLLAALFAAVHPSYAVSVSLILTEVLFLTCFTAFLYFQVRVIQDNKPWDHVGMGILLGLTVLIRPNVLPLAVVPYFFLWFTHRKLFLPMIVRSVAAFAIIMMPWWIRNALTFHTFIPIAKGESGNPFLGGTDPYFRGTIDWGSIKEEDQMKEGIRRLKEGLREDPSLWIRWYTIGKFKVFNLHIWQGAYPSYVPQWYATLIQKLHFALVYIGWPALPLLSLMRSRSALYLTVSLFIFYGIHAMFIPVDRYIYGMLPFLMLGTAQLLVTGMELLLRKQFIKNPVRT</sequence>
<feature type="domain" description="Glycosyltransferase RgtA/B/C/D-like" evidence="9">
    <location>
        <begin position="66"/>
        <end position="224"/>
    </location>
</feature>
<keyword evidence="11" id="KW-1185">Reference proteome</keyword>
<evidence type="ECO:0000256" key="1">
    <source>
        <dbReference type="ARBA" id="ARBA00004651"/>
    </source>
</evidence>
<dbReference type="KEGG" id="paun:MJA45_11250"/>
<dbReference type="GO" id="GO:0005886">
    <property type="term" value="C:plasma membrane"/>
    <property type="evidence" value="ECO:0007669"/>
    <property type="project" value="UniProtKB-SubCell"/>
</dbReference>
<feature type="transmembrane region" description="Helical" evidence="8">
    <location>
        <begin position="63"/>
        <end position="81"/>
    </location>
</feature>
<dbReference type="PANTHER" id="PTHR33908:SF11">
    <property type="entry name" value="MEMBRANE PROTEIN"/>
    <property type="match status" value="1"/>
</dbReference>
<evidence type="ECO:0000256" key="2">
    <source>
        <dbReference type="ARBA" id="ARBA00022475"/>
    </source>
</evidence>
<name>A0AA96RHN7_9BACL</name>
<feature type="transmembrane region" description="Helical" evidence="8">
    <location>
        <begin position="139"/>
        <end position="157"/>
    </location>
</feature>
<dbReference type="PANTHER" id="PTHR33908">
    <property type="entry name" value="MANNOSYLTRANSFERASE YKCB-RELATED"/>
    <property type="match status" value="1"/>
</dbReference>
<evidence type="ECO:0000313" key="11">
    <source>
        <dbReference type="Proteomes" id="UP001305702"/>
    </source>
</evidence>
<keyword evidence="5 8" id="KW-0812">Transmembrane</keyword>
<comment type="subcellular location">
    <subcellularLocation>
        <location evidence="1">Cell membrane</location>
        <topology evidence="1">Multi-pass membrane protein</topology>
    </subcellularLocation>
</comment>
<dbReference type="AlphaFoldDB" id="A0AA96RHN7"/>
<feature type="transmembrane region" description="Helical" evidence="8">
    <location>
        <begin position="169"/>
        <end position="196"/>
    </location>
</feature>
<protein>
    <submittedName>
        <fullName evidence="10">Glycosyltransferase family 39 protein</fullName>
        <ecNumber evidence="10">2.4.-.-</ecNumber>
    </submittedName>
</protein>
<gene>
    <name evidence="10" type="ORF">MJA45_11250</name>
</gene>
<dbReference type="Pfam" id="PF13231">
    <property type="entry name" value="PMT_2"/>
    <property type="match status" value="1"/>
</dbReference>
<keyword evidence="2" id="KW-1003">Cell membrane</keyword>
<proteinExistence type="predicted"/>
<feature type="transmembrane region" description="Helical" evidence="8">
    <location>
        <begin position="314"/>
        <end position="334"/>
    </location>
</feature>
<evidence type="ECO:0000259" key="9">
    <source>
        <dbReference type="Pfam" id="PF13231"/>
    </source>
</evidence>
<keyword evidence="7 8" id="KW-0472">Membrane</keyword>
<dbReference type="EMBL" id="CP130318">
    <property type="protein sequence ID" value="WNQ13558.1"/>
    <property type="molecule type" value="Genomic_DNA"/>
</dbReference>
<evidence type="ECO:0000256" key="4">
    <source>
        <dbReference type="ARBA" id="ARBA00022679"/>
    </source>
</evidence>
<dbReference type="EC" id="2.4.-.-" evidence="10"/>
<dbReference type="RefSeq" id="WP_315607341.1">
    <property type="nucleotide sequence ID" value="NZ_CP130318.1"/>
</dbReference>
<dbReference type="Proteomes" id="UP001305702">
    <property type="component" value="Chromosome"/>
</dbReference>
<dbReference type="InterPro" id="IPR050297">
    <property type="entry name" value="LipidA_mod_glycosyltrf_83"/>
</dbReference>
<keyword evidence="6 8" id="KW-1133">Transmembrane helix</keyword>
<organism evidence="10 11">
    <name type="scientific">Paenibacillus aurantius</name>
    <dbReference type="NCBI Taxonomy" id="2918900"/>
    <lineage>
        <taxon>Bacteria</taxon>
        <taxon>Bacillati</taxon>
        <taxon>Bacillota</taxon>
        <taxon>Bacilli</taxon>
        <taxon>Bacillales</taxon>
        <taxon>Paenibacillaceae</taxon>
        <taxon>Paenibacillus</taxon>
    </lineage>
</organism>
<feature type="transmembrane region" description="Helical" evidence="8">
    <location>
        <begin position="203"/>
        <end position="224"/>
    </location>
</feature>